<evidence type="ECO:0000256" key="1">
    <source>
        <dbReference type="ARBA" id="ARBA00004123"/>
    </source>
</evidence>
<dbReference type="SMART" id="SM00401">
    <property type="entry name" value="ZnF_GATA"/>
    <property type="match status" value="2"/>
</dbReference>
<dbReference type="Gene3D" id="3.30.50.10">
    <property type="entry name" value="Erythroid Transcription Factor GATA-1, subunit A"/>
    <property type="match status" value="2"/>
</dbReference>
<dbReference type="CDD" id="cd00202">
    <property type="entry name" value="ZnF_GATA"/>
    <property type="match status" value="2"/>
</dbReference>
<comment type="caution">
    <text evidence="10">The sequence shown here is derived from an EMBL/GenBank/DDBJ whole genome shotgun (WGS) entry which is preliminary data.</text>
</comment>
<dbReference type="SUPFAM" id="SSF57716">
    <property type="entry name" value="Glucocorticoid receptor-like (DNA-binding domain)"/>
    <property type="match status" value="2"/>
</dbReference>
<evidence type="ECO:0000256" key="5">
    <source>
        <dbReference type="ARBA" id="ARBA00023015"/>
    </source>
</evidence>
<evidence type="ECO:0000256" key="3">
    <source>
        <dbReference type="ARBA" id="ARBA00022771"/>
    </source>
</evidence>
<dbReference type="PROSITE" id="PS00344">
    <property type="entry name" value="GATA_ZN_FINGER_1"/>
    <property type="match status" value="1"/>
</dbReference>
<dbReference type="InterPro" id="IPR013088">
    <property type="entry name" value="Znf_NHR/GATA"/>
</dbReference>
<feature type="domain" description="GATA-type" evidence="9">
    <location>
        <begin position="56"/>
        <end position="103"/>
    </location>
</feature>
<dbReference type="PRINTS" id="PR00619">
    <property type="entry name" value="GATAZNFINGER"/>
</dbReference>
<accession>A0A9P4NVR4</accession>
<dbReference type="AlphaFoldDB" id="A0A9P4NVR4"/>
<keyword evidence="2" id="KW-0479">Metal-binding</keyword>
<dbReference type="Proteomes" id="UP000800235">
    <property type="component" value="Unassembled WGS sequence"/>
</dbReference>
<evidence type="ECO:0000256" key="2">
    <source>
        <dbReference type="ARBA" id="ARBA00022723"/>
    </source>
</evidence>
<feature type="non-terminal residue" evidence="10">
    <location>
        <position position="106"/>
    </location>
</feature>
<keyword evidence="4" id="KW-0862">Zinc</keyword>
<keyword evidence="5" id="KW-0805">Transcription regulation</keyword>
<keyword evidence="3 8" id="KW-0863">Zinc-finger</keyword>
<proteinExistence type="predicted"/>
<dbReference type="GO" id="GO:0008270">
    <property type="term" value="F:zinc ion binding"/>
    <property type="evidence" value="ECO:0007669"/>
    <property type="project" value="UniProtKB-KW"/>
</dbReference>
<keyword evidence="7" id="KW-0539">Nucleus</keyword>
<dbReference type="FunFam" id="3.30.50.10:FF:000007">
    <property type="entry name" value="Nitrogen regulatory AreA, N-terminal"/>
    <property type="match status" value="1"/>
</dbReference>
<evidence type="ECO:0000259" key="9">
    <source>
        <dbReference type="PROSITE" id="PS50114"/>
    </source>
</evidence>
<dbReference type="GO" id="GO:0005634">
    <property type="term" value="C:nucleus"/>
    <property type="evidence" value="ECO:0007669"/>
    <property type="project" value="UniProtKB-SubCell"/>
</dbReference>
<dbReference type="InterPro" id="IPR039355">
    <property type="entry name" value="Transcription_factor_GATA"/>
</dbReference>
<evidence type="ECO:0000256" key="7">
    <source>
        <dbReference type="ARBA" id="ARBA00023242"/>
    </source>
</evidence>
<dbReference type="EMBL" id="MU007025">
    <property type="protein sequence ID" value="KAF2432612.1"/>
    <property type="molecule type" value="Genomic_DNA"/>
</dbReference>
<evidence type="ECO:0000313" key="10">
    <source>
        <dbReference type="EMBL" id="KAF2432612.1"/>
    </source>
</evidence>
<evidence type="ECO:0000256" key="4">
    <source>
        <dbReference type="ARBA" id="ARBA00022833"/>
    </source>
</evidence>
<dbReference type="InterPro" id="IPR000679">
    <property type="entry name" value="Znf_GATA"/>
</dbReference>
<dbReference type="GO" id="GO:0000978">
    <property type="term" value="F:RNA polymerase II cis-regulatory region sequence-specific DNA binding"/>
    <property type="evidence" value="ECO:0007669"/>
    <property type="project" value="TreeGrafter"/>
</dbReference>
<evidence type="ECO:0000256" key="6">
    <source>
        <dbReference type="ARBA" id="ARBA00023163"/>
    </source>
</evidence>
<organism evidence="10 11">
    <name type="scientific">Tothia fuscella</name>
    <dbReference type="NCBI Taxonomy" id="1048955"/>
    <lineage>
        <taxon>Eukaryota</taxon>
        <taxon>Fungi</taxon>
        <taxon>Dikarya</taxon>
        <taxon>Ascomycota</taxon>
        <taxon>Pezizomycotina</taxon>
        <taxon>Dothideomycetes</taxon>
        <taxon>Pleosporomycetidae</taxon>
        <taxon>Venturiales</taxon>
        <taxon>Cylindrosympodiaceae</taxon>
        <taxon>Tothia</taxon>
    </lineage>
</organism>
<protein>
    <submittedName>
        <fullName evidence="10">Iron transporter biosynthesis regulating transcription factor</fullName>
    </submittedName>
</protein>
<feature type="domain" description="GATA-type" evidence="9">
    <location>
        <begin position="1"/>
        <end position="47"/>
    </location>
</feature>
<dbReference type="GO" id="GO:0045944">
    <property type="term" value="P:positive regulation of transcription by RNA polymerase II"/>
    <property type="evidence" value="ECO:0007669"/>
    <property type="project" value="TreeGrafter"/>
</dbReference>
<evidence type="ECO:0000313" key="11">
    <source>
        <dbReference type="Proteomes" id="UP000800235"/>
    </source>
</evidence>
<sequence length="106" mass="11789">SNCGTTRTPLWRRSPAGETICNACGLYWKARNQSRPTTLKGQTISSATQGTTLPACQNCGTTVTPLWRRDDNGHTICNACGLYFKLHGRHRPSGMKKGEIKRRKRV</sequence>
<dbReference type="PANTHER" id="PTHR10071:SF335">
    <property type="entry name" value="IRON-SENSING TRANSCRIPTIONAL REPRESSOR-RELATED"/>
    <property type="match status" value="1"/>
</dbReference>
<keyword evidence="6" id="KW-0804">Transcription</keyword>
<keyword evidence="11" id="KW-1185">Reference proteome</keyword>
<feature type="non-terminal residue" evidence="10">
    <location>
        <position position="1"/>
    </location>
</feature>
<name>A0A9P4NVR4_9PEZI</name>
<dbReference type="OrthoDB" id="515401at2759"/>
<dbReference type="GO" id="GO:0000981">
    <property type="term" value="F:DNA-binding transcription factor activity, RNA polymerase II-specific"/>
    <property type="evidence" value="ECO:0007669"/>
    <property type="project" value="TreeGrafter"/>
</dbReference>
<dbReference type="PANTHER" id="PTHR10071">
    <property type="entry name" value="TRANSCRIPTION FACTOR GATA FAMILY MEMBER"/>
    <property type="match status" value="1"/>
</dbReference>
<dbReference type="Pfam" id="PF00320">
    <property type="entry name" value="GATA"/>
    <property type="match status" value="2"/>
</dbReference>
<gene>
    <name evidence="10" type="ORF">EJ08DRAFT_563340</name>
</gene>
<dbReference type="PROSITE" id="PS50114">
    <property type="entry name" value="GATA_ZN_FINGER_2"/>
    <property type="match status" value="2"/>
</dbReference>
<comment type="subcellular location">
    <subcellularLocation>
        <location evidence="1">Nucleus</location>
    </subcellularLocation>
</comment>
<reference evidence="10" key="1">
    <citation type="journal article" date="2020" name="Stud. Mycol.">
        <title>101 Dothideomycetes genomes: a test case for predicting lifestyles and emergence of pathogens.</title>
        <authorList>
            <person name="Haridas S."/>
            <person name="Albert R."/>
            <person name="Binder M."/>
            <person name="Bloem J."/>
            <person name="Labutti K."/>
            <person name="Salamov A."/>
            <person name="Andreopoulos B."/>
            <person name="Baker S."/>
            <person name="Barry K."/>
            <person name="Bills G."/>
            <person name="Bluhm B."/>
            <person name="Cannon C."/>
            <person name="Castanera R."/>
            <person name="Culley D."/>
            <person name="Daum C."/>
            <person name="Ezra D."/>
            <person name="Gonzalez J."/>
            <person name="Henrissat B."/>
            <person name="Kuo A."/>
            <person name="Liang C."/>
            <person name="Lipzen A."/>
            <person name="Lutzoni F."/>
            <person name="Magnuson J."/>
            <person name="Mondo S."/>
            <person name="Nolan M."/>
            <person name="Ohm R."/>
            <person name="Pangilinan J."/>
            <person name="Park H.-J."/>
            <person name="Ramirez L."/>
            <person name="Alfaro M."/>
            <person name="Sun H."/>
            <person name="Tritt A."/>
            <person name="Yoshinaga Y."/>
            <person name="Zwiers L.-H."/>
            <person name="Turgeon B."/>
            <person name="Goodwin S."/>
            <person name="Spatafora J."/>
            <person name="Crous P."/>
            <person name="Grigoriev I."/>
        </authorList>
    </citation>
    <scope>NUCLEOTIDE SEQUENCE</scope>
    <source>
        <strain evidence="10">CBS 130266</strain>
    </source>
</reference>
<dbReference type="GO" id="GO:0000122">
    <property type="term" value="P:negative regulation of transcription by RNA polymerase II"/>
    <property type="evidence" value="ECO:0007669"/>
    <property type="project" value="TreeGrafter"/>
</dbReference>
<evidence type="ECO:0000256" key="8">
    <source>
        <dbReference type="PROSITE-ProRule" id="PRU00094"/>
    </source>
</evidence>